<dbReference type="Proteomes" id="UP001162164">
    <property type="component" value="Unassembled WGS sequence"/>
</dbReference>
<keyword evidence="7 9" id="KW-0819">tRNA processing</keyword>
<dbReference type="EMBL" id="JAPWTJ010000702">
    <property type="protein sequence ID" value="KAJ8976260.1"/>
    <property type="molecule type" value="Genomic_DNA"/>
</dbReference>
<comment type="caution">
    <text evidence="10">The sequence shown here is derived from an EMBL/GenBank/DDBJ whole genome shotgun (WGS) entry which is preliminary data.</text>
</comment>
<keyword evidence="5 9" id="KW-0808">Transferase</keyword>
<keyword evidence="6 9" id="KW-0949">S-adenosyl-L-methionine</keyword>
<evidence type="ECO:0000313" key="11">
    <source>
        <dbReference type="Proteomes" id="UP001162164"/>
    </source>
</evidence>
<dbReference type="PANTHER" id="PTHR21210:SF0">
    <property type="entry name" value="TRNA (URACIL-O(2)-)-METHYLTRANSFERASE-RELATED"/>
    <property type="match status" value="1"/>
</dbReference>
<evidence type="ECO:0000256" key="2">
    <source>
        <dbReference type="ARBA" id="ARBA00009056"/>
    </source>
</evidence>
<evidence type="ECO:0000256" key="5">
    <source>
        <dbReference type="ARBA" id="ARBA00022679"/>
    </source>
</evidence>
<reference evidence="10" key="1">
    <citation type="journal article" date="2023" name="Insect Mol. Biol.">
        <title>Genome sequencing provides insights into the evolution of gene families encoding plant cell wall-degrading enzymes in longhorned beetles.</title>
        <authorList>
            <person name="Shin N.R."/>
            <person name="Okamura Y."/>
            <person name="Kirsch R."/>
            <person name="Pauchet Y."/>
        </authorList>
    </citation>
    <scope>NUCLEOTIDE SEQUENCE</scope>
    <source>
        <strain evidence="10">MMC_N1</strain>
    </source>
</reference>
<evidence type="ECO:0000256" key="3">
    <source>
        <dbReference type="ARBA" id="ARBA00022490"/>
    </source>
</evidence>
<organism evidence="10 11">
    <name type="scientific">Molorchus minor</name>
    <dbReference type="NCBI Taxonomy" id="1323400"/>
    <lineage>
        <taxon>Eukaryota</taxon>
        <taxon>Metazoa</taxon>
        <taxon>Ecdysozoa</taxon>
        <taxon>Arthropoda</taxon>
        <taxon>Hexapoda</taxon>
        <taxon>Insecta</taxon>
        <taxon>Pterygota</taxon>
        <taxon>Neoptera</taxon>
        <taxon>Endopterygota</taxon>
        <taxon>Coleoptera</taxon>
        <taxon>Polyphaga</taxon>
        <taxon>Cucujiformia</taxon>
        <taxon>Chrysomeloidea</taxon>
        <taxon>Cerambycidae</taxon>
        <taxon>Lamiinae</taxon>
        <taxon>Monochamini</taxon>
        <taxon>Molorchus</taxon>
    </lineage>
</organism>
<keyword evidence="3 9" id="KW-0963">Cytoplasm</keyword>
<name>A0ABQ9JE56_9CUCU</name>
<evidence type="ECO:0000256" key="1">
    <source>
        <dbReference type="ARBA" id="ARBA00004496"/>
    </source>
</evidence>
<accession>A0ABQ9JE56</accession>
<dbReference type="InterPro" id="IPR011671">
    <property type="entry name" value="tRNA_uracil_MeTrfase"/>
</dbReference>
<evidence type="ECO:0000256" key="4">
    <source>
        <dbReference type="ARBA" id="ARBA00022603"/>
    </source>
</evidence>
<dbReference type="Pfam" id="PF07757">
    <property type="entry name" value="AdoMet_MTase"/>
    <property type="match status" value="1"/>
</dbReference>
<gene>
    <name evidence="10" type="ORF">NQ317_000822</name>
</gene>
<keyword evidence="4 9" id="KW-0489">Methyltransferase</keyword>
<sequence length="534" mass="61517">MDFKKVPRKKTVFKMFNIPLATSSTSLTPPEFWESVLLYHCRPHLVNRNLIAVSQVLFYKITFNSFKTIAHVSELFTRSSILYEVRKLKELSKESLSEAFITNIIDSHNKNVVLTETQVDDFKNECDGIFISLRILMPRNQKCSKCIETKTKNSAIFLAVTDFEQIALAPPFPYRIELTGNYNLRIMLLSFEDADTAHAQWIGSKLFPKIIKWAENCEETKVNSLSLISVDEYCAIYVKLKNKYGPALLKEWPKRTNTNPQKYIFEDIAIASYLICLWTTYADDVVDFVDCGCGNGLLVYILNSEGYRGYGLDIRRRPIWDFYPETTRLQVGTVTSSSVFPDSTWIIGNHSDELTPWIPVIALKSSPNTNFFVLPCCAYDFSGQKYIRTNTAVSQYSDYFNYIENICKMCGFNIKVDKLRIPSTKRTCLVGIQKKLSMEQMTGIIEEVDKHVSKRLASVKFKPRPDIEKFFSCVDKLLADPNYIKKPNGENGIKVYVSHFRVWLQKLASDDLKQLKKNVEVCKLYLEITDIYLK</sequence>
<comment type="similarity">
    <text evidence="2 9">Belongs to the TRM44 family.</text>
</comment>
<evidence type="ECO:0000256" key="9">
    <source>
        <dbReference type="RuleBase" id="RU368004"/>
    </source>
</evidence>
<protein>
    <recommendedName>
        <fullName evidence="9">tRNA (uracil-O(2)-)-methyltransferase</fullName>
        <ecNumber evidence="9">2.1.1.211</ecNumber>
    </recommendedName>
</protein>
<dbReference type="PANTHER" id="PTHR21210">
    <property type="entry name" value="TRNA (URACIL-O(2)-)-METHYLTRANSFERASE-RELATED"/>
    <property type="match status" value="1"/>
</dbReference>
<evidence type="ECO:0000256" key="8">
    <source>
        <dbReference type="ARBA" id="ARBA00047957"/>
    </source>
</evidence>
<evidence type="ECO:0000256" key="7">
    <source>
        <dbReference type="ARBA" id="ARBA00022694"/>
    </source>
</evidence>
<dbReference type="EC" id="2.1.1.211" evidence="9"/>
<keyword evidence="11" id="KW-1185">Reference proteome</keyword>
<evidence type="ECO:0000313" key="10">
    <source>
        <dbReference type="EMBL" id="KAJ8976260.1"/>
    </source>
</evidence>
<comment type="subcellular location">
    <subcellularLocation>
        <location evidence="1 9">Cytoplasm</location>
    </subcellularLocation>
</comment>
<comment type="function">
    <text evidence="9">Adenosyl-L-methionine (AdoMet)-dependent tRNA (uracil-O(2)-)-methyltransferase.</text>
</comment>
<evidence type="ECO:0000256" key="6">
    <source>
        <dbReference type="ARBA" id="ARBA00022691"/>
    </source>
</evidence>
<proteinExistence type="inferred from homology"/>
<comment type="catalytic activity">
    <reaction evidence="8 9">
        <text>uridine(44) in tRNA(Ser) + S-adenosyl-L-methionine = 2'-O-methyluridine(44) in tRNA(Ser) + S-adenosyl-L-homocysteine + H(+)</text>
        <dbReference type="Rhea" id="RHEA:43100"/>
        <dbReference type="Rhea" id="RHEA-COMP:10339"/>
        <dbReference type="Rhea" id="RHEA-COMP:10340"/>
        <dbReference type="ChEBI" id="CHEBI:15378"/>
        <dbReference type="ChEBI" id="CHEBI:57856"/>
        <dbReference type="ChEBI" id="CHEBI:59789"/>
        <dbReference type="ChEBI" id="CHEBI:65315"/>
        <dbReference type="ChEBI" id="CHEBI:74478"/>
        <dbReference type="EC" id="2.1.1.211"/>
    </reaction>
</comment>